<organism evidence="2 3">
    <name type="scientific">Rhodocollybia butyracea</name>
    <dbReference type="NCBI Taxonomy" id="206335"/>
    <lineage>
        <taxon>Eukaryota</taxon>
        <taxon>Fungi</taxon>
        <taxon>Dikarya</taxon>
        <taxon>Basidiomycota</taxon>
        <taxon>Agaricomycotina</taxon>
        <taxon>Agaricomycetes</taxon>
        <taxon>Agaricomycetidae</taxon>
        <taxon>Agaricales</taxon>
        <taxon>Marasmiineae</taxon>
        <taxon>Omphalotaceae</taxon>
        <taxon>Rhodocollybia</taxon>
    </lineage>
</organism>
<feature type="region of interest" description="Disordered" evidence="1">
    <location>
        <begin position="71"/>
        <end position="159"/>
    </location>
</feature>
<evidence type="ECO:0000313" key="3">
    <source>
        <dbReference type="Proteomes" id="UP000772434"/>
    </source>
</evidence>
<accession>A0A9P5UCL3</accession>
<proteinExistence type="predicted"/>
<feature type="compositionally biased region" description="Low complexity" evidence="1">
    <location>
        <begin position="255"/>
        <end position="270"/>
    </location>
</feature>
<feature type="compositionally biased region" description="Acidic residues" evidence="1">
    <location>
        <begin position="309"/>
        <end position="320"/>
    </location>
</feature>
<evidence type="ECO:0000313" key="2">
    <source>
        <dbReference type="EMBL" id="KAF9073293.1"/>
    </source>
</evidence>
<dbReference type="OrthoDB" id="3031632at2759"/>
<feature type="compositionally biased region" description="Low complexity" evidence="1">
    <location>
        <begin position="110"/>
        <end position="136"/>
    </location>
</feature>
<dbReference type="AlphaFoldDB" id="A0A9P5UCL3"/>
<feature type="compositionally biased region" description="Basic and acidic residues" evidence="1">
    <location>
        <begin position="43"/>
        <end position="52"/>
    </location>
</feature>
<feature type="compositionally biased region" description="Low complexity" evidence="1">
    <location>
        <begin position="337"/>
        <end position="353"/>
    </location>
</feature>
<reference evidence="2" key="1">
    <citation type="submission" date="2020-11" db="EMBL/GenBank/DDBJ databases">
        <authorList>
            <consortium name="DOE Joint Genome Institute"/>
            <person name="Ahrendt S."/>
            <person name="Riley R."/>
            <person name="Andreopoulos W."/>
            <person name="Labutti K."/>
            <person name="Pangilinan J."/>
            <person name="Ruiz-Duenas F.J."/>
            <person name="Barrasa J.M."/>
            <person name="Sanchez-Garcia M."/>
            <person name="Camarero S."/>
            <person name="Miyauchi S."/>
            <person name="Serrano A."/>
            <person name="Linde D."/>
            <person name="Babiker R."/>
            <person name="Drula E."/>
            <person name="Ayuso-Fernandez I."/>
            <person name="Pacheco R."/>
            <person name="Padilla G."/>
            <person name="Ferreira P."/>
            <person name="Barriuso J."/>
            <person name="Kellner H."/>
            <person name="Castanera R."/>
            <person name="Alfaro M."/>
            <person name="Ramirez L."/>
            <person name="Pisabarro A.G."/>
            <person name="Kuo A."/>
            <person name="Tritt A."/>
            <person name="Lipzen A."/>
            <person name="He G."/>
            <person name="Yan M."/>
            <person name="Ng V."/>
            <person name="Cullen D."/>
            <person name="Martin F."/>
            <person name="Rosso M.-N."/>
            <person name="Henrissat B."/>
            <person name="Hibbett D."/>
            <person name="Martinez A.T."/>
            <person name="Grigoriev I.V."/>
        </authorList>
    </citation>
    <scope>NUCLEOTIDE SEQUENCE</scope>
    <source>
        <strain evidence="2">AH 40177</strain>
    </source>
</reference>
<name>A0A9P5UCL3_9AGAR</name>
<feature type="compositionally biased region" description="Pro residues" evidence="1">
    <location>
        <begin position="242"/>
        <end position="254"/>
    </location>
</feature>
<dbReference type="Proteomes" id="UP000772434">
    <property type="component" value="Unassembled WGS sequence"/>
</dbReference>
<evidence type="ECO:0000256" key="1">
    <source>
        <dbReference type="SAM" id="MobiDB-lite"/>
    </source>
</evidence>
<feature type="region of interest" description="Disordered" evidence="1">
    <location>
        <begin position="202"/>
        <end position="322"/>
    </location>
</feature>
<protein>
    <submittedName>
        <fullName evidence="2">Uncharacterized protein</fullName>
    </submittedName>
</protein>
<gene>
    <name evidence="2" type="ORF">BDP27DRAFT_1400414</name>
</gene>
<dbReference type="EMBL" id="JADNRY010000019">
    <property type="protein sequence ID" value="KAF9073293.1"/>
    <property type="molecule type" value="Genomic_DNA"/>
</dbReference>
<keyword evidence="3" id="KW-1185">Reference proteome</keyword>
<feature type="compositionally biased region" description="Low complexity" evidence="1">
    <location>
        <begin position="19"/>
        <end position="28"/>
    </location>
</feature>
<feature type="compositionally biased region" description="Polar residues" evidence="1">
    <location>
        <begin position="29"/>
        <end position="38"/>
    </location>
</feature>
<feature type="region of interest" description="Disordered" evidence="1">
    <location>
        <begin position="334"/>
        <end position="365"/>
    </location>
</feature>
<feature type="compositionally biased region" description="Low complexity" evidence="1">
    <location>
        <begin position="86"/>
        <end position="104"/>
    </location>
</feature>
<sequence>MTKLVKPRHSLPSDESARRASPSPTASSGDLSISSSNPIAFPSHDRDDESALKLRKPSLLKIVKRNSIRGLRSISFKRHGSESDTSPAASPSKKGSSHLSSIHIPHLRFSSSASHSSQSSQSSELSQSSSSGESLQTAAPLDPAPISLNVDDAQSTRKRRVSLPSFRLLLPKSSSKNLRDSDSRKRTLSYAVPLSLVASAVGRGVSDGPDTPTQQTETALEDVPPGLTVTDVTDPALSIPLPLTPTTPTLPAPSTPSTTLPTPSTPSTPTRFTIPHTPSRISIPPTPKPVPSDDDIDSPSPSSPSESNSDADTESETFDPDCDHLYPYPLALSLLGKPRPTAKPKSTPKATPTPHKKRHNTGTEDEVDIEGPYISHVFIRVPVGSVRLRRSIGFHLVWWLKA</sequence>
<feature type="region of interest" description="Disordered" evidence="1">
    <location>
        <begin position="1"/>
        <end position="59"/>
    </location>
</feature>
<comment type="caution">
    <text evidence="2">The sequence shown here is derived from an EMBL/GenBank/DDBJ whole genome shotgun (WGS) entry which is preliminary data.</text>
</comment>
<feature type="compositionally biased region" description="Low complexity" evidence="1">
    <location>
        <begin position="298"/>
        <end position="308"/>
    </location>
</feature>